<dbReference type="Gene3D" id="3.40.50.280">
    <property type="entry name" value="Cobalamin-binding domain"/>
    <property type="match status" value="1"/>
</dbReference>
<dbReference type="InterPro" id="IPR036724">
    <property type="entry name" value="Cobalamin-bd_sf"/>
</dbReference>
<dbReference type="CDD" id="cd02068">
    <property type="entry name" value="radical_SAM_B12_BD"/>
    <property type="match status" value="1"/>
</dbReference>
<dbReference type="SFLD" id="SFLDG01123">
    <property type="entry name" value="methyltransferase_(Class_B)"/>
    <property type="match status" value="1"/>
</dbReference>
<evidence type="ECO:0000256" key="2">
    <source>
        <dbReference type="ARBA" id="ARBA00022691"/>
    </source>
</evidence>
<dbReference type="InterPro" id="IPR007197">
    <property type="entry name" value="rSAM"/>
</dbReference>
<accession>A0A445MR02</accession>
<dbReference type="Pfam" id="PF04055">
    <property type="entry name" value="Radical_SAM"/>
    <property type="match status" value="1"/>
</dbReference>
<feature type="domain" description="B12-binding" evidence="6">
    <location>
        <begin position="16"/>
        <end position="156"/>
    </location>
</feature>
<comment type="cofactor">
    <cofactor evidence="1">
        <name>[4Fe-4S] cluster</name>
        <dbReference type="ChEBI" id="CHEBI:49883"/>
    </cofactor>
</comment>
<dbReference type="InterPro" id="IPR006638">
    <property type="entry name" value="Elp3/MiaA/NifB-like_rSAM"/>
</dbReference>
<dbReference type="InterPro" id="IPR011990">
    <property type="entry name" value="TPR-like_helical_dom_sf"/>
</dbReference>
<reference evidence="8" key="1">
    <citation type="submission" date="2018-01" db="EMBL/GenBank/DDBJ databases">
        <authorList>
            <person name="Regsiter A."/>
            <person name="William W."/>
        </authorList>
    </citation>
    <scope>NUCLEOTIDE SEQUENCE</scope>
    <source>
        <strain evidence="8">TRIP AH-1</strain>
    </source>
</reference>
<evidence type="ECO:0000313" key="8">
    <source>
        <dbReference type="EMBL" id="SPD71842.1"/>
    </source>
</evidence>
<keyword evidence="4" id="KW-0408">Iron</keyword>
<dbReference type="PROSITE" id="PS51918">
    <property type="entry name" value="RADICAL_SAM"/>
    <property type="match status" value="1"/>
</dbReference>
<dbReference type="PROSITE" id="PS51332">
    <property type="entry name" value="B12_BINDING"/>
    <property type="match status" value="1"/>
</dbReference>
<gene>
    <name evidence="8" type="ORF">PITCH_A1070016</name>
</gene>
<dbReference type="GO" id="GO:0005829">
    <property type="term" value="C:cytosol"/>
    <property type="evidence" value="ECO:0007669"/>
    <property type="project" value="TreeGrafter"/>
</dbReference>
<dbReference type="SFLD" id="SFLDG01082">
    <property type="entry name" value="B12-binding_domain_containing"/>
    <property type="match status" value="1"/>
</dbReference>
<keyword evidence="3" id="KW-0479">Metal-binding</keyword>
<feature type="domain" description="Radical SAM core" evidence="7">
    <location>
        <begin position="190"/>
        <end position="408"/>
    </location>
</feature>
<protein>
    <submittedName>
        <fullName evidence="8">Radical SAM domain protein</fullName>
    </submittedName>
</protein>
<proteinExistence type="predicted"/>
<dbReference type="PANTHER" id="PTHR43409">
    <property type="entry name" value="ANAEROBIC MAGNESIUM-PROTOPORPHYRIN IX MONOMETHYL ESTER CYCLASE-RELATED"/>
    <property type="match status" value="1"/>
</dbReference>
<dbReference type="SFLD" id="SFLDS00029">
    <property type="entry name" value="Radical_SAM"/>
    <property type="match status" value="1"/>
</dbReference>
<dbReference type="EMBL" id="OJIN01000010">
    <property type="protein sequence ID" value="SPD71842.1"/>
    <property type="molecule type" value="Genomic_DNA"/>
</dbReference>
<dbReference type="SUPFAM" id="SSF102114">
    <property type="entry name" value="Radical SAM enzymes"/>
    <property type="match status" value="1"/>
</dbReference>
<dbReference type="InterPro" id="IPR006158">
    <property type="entry name" value="Cobalamin-bd"/>
</dbReference>
<evidence type="ECO:0000259" key="7">
    <source>
        <dbReference type="PROSITE" id="PS51918"/>
    </source>
</evidence>
<evidence type="ECO:0000256" key="4">
    <source>
        <dbReference type="ARBA" id="ARBA00023004"/>
    </source>
</evidence>
<keyword evidence="2" id="KW-0949">S-adenosyl-L-methionine</keyword>
<dbReference type="Gene3D" id="3.80.30.20">
    <property type="entry name" value="tm_1862 like domain"/>
    <property type="match status" value="1"/>
</dbReference>
<dbReference type="CDD" id="cd01335">
    <property type="entry name" value="Radical_SAM"/>
    <property type="match status" value="1"/>
</dbReference>
<dbReference type="AlphaFoldDB" id="A0A445MR02"/>
<dbReference type="SMART" id="SM00729">
    <property type="entry name" value="Elp3"/>
    <property type="match status" value="1"/>
</dbReference>
<organism evidence="8">
    <name type="scientific">uncultured Desulfobacterium sp</name>
    <dbReference type="NCBI Taxonomy" id="201089"/>
    <lineage>
        <taxon>Bacteria</taxon>
        <taxon>Pseudomonadati</taxon>
        <taxon>Thermodesulfobacteriota</taxon>
        <taxon>Desulfobacteria</taxon>
        <taxon>Desulfobacterales</taxon>
        <taxon>Desulfobacteriaceae</taxon>
        <taxon>Desulfobacterium</taxon>
        <taxon>environmental samples</taxon>
    </lineage>
</organism>
<dbReference type="GO" id="GO:0031419">
    <property type="term" value="F:cobalamin binding"/>
    <property type="evidence" value="ECO:0007669"/>
    <property type="project" value="InterPro"/>
</dbReference>
<sequence>MRYIFLPLKFESIMKILLIYPYCLEPRLHVEEVSVPPIGIYYVGAMLRENHYDVEILNWYDVHKAPQLIRKTLMKKRPDIIGFSILHANRWGAIEISGIAKELNPEVKIIFGGIGATFLWELLLTNFKAVDFVVIGEGERTFLSLVRFLEAGGREGLNDIKGIAFRQGSAVLRTEEAGFIPELDDLPNPARYFEYQHVASTRGCPGKCTFCGSPSFWGNSVRFHSPGYFVEQLELLYKKGITFFFFSDDTFTIKKEHVIEICKGIIEKGLNITWVAISRVNYVNEEALFWMRKAGCTQISYGVESGSDKIRNGVFNKNIKKDQIKTAFDLTISYGILPRVYFIYGSPGETWATIDETLDLIRDIKPLSAIFYILDLFPGTALYSDFLKRTGNTDQIWLNKIEDILYFETDPELDQQQILEFGKKLRDGFHRRLAEFAGSIELNNIKELIPFHADFLSRLGMTFSHGDYAGVEAIKEKIKIAEQLFKSSLNYQLNHRAYLGLGMIKQQDRKSDQATQILMEGVKYFPESEQLNLCLAINYMNTGEFKKALDCLLKFRHSPEAIPYIARCYEALGEREKFSGV</sequence>
<evidence type="ECO:0000256" key="5">
    <source>
        <dbReference type="ARBA" id="ARBA00023014"/>
    </source>
</evidence>
<dbReference type="Gene3D" id="1.25.40.10">
    <property type="entry name" value="Tetratricopeptide repeat domain"/>
    <property type="match status" value="1"/>
</dbReference>
<dbReference type="PANTHER" id="PTHR43409:SF16">
    <property type="entry name" value="SLR0320 PROTEIN"/>
    <property type="match status" value="1"/>
</dbReference>
<dbReference type="SUPFAM" id="SSF52242">
    <property type="entry name" value="Cobalamin (vitamin B12)-binding domain"/>
    <property type="match status" value="1"/>
</dbReference>
<dbReference type="Pfam" id="PF02310">
    <property type="entry name" value="B12-binding"/>
    <property type="match status" value="1"/>
</dbReference>
<dbReference type="InterPro" id="IPR051198">
    <property type="entry name" value="BchE-like"/>
</dbReference>
<keyword evidence="5" id="KW-0411">Iron-sulfur</keyword>
<dbReference type="InterPro" id="IPR034466">
    <property type="entry name" value="Methyltransferase_Class_B"/>
</dbReference>
<dbReference type="GO" id="GO:0003824">
    <property type="term" value="F:catalytic activity"/>
    <property type="evidence" value="ECO:0007669"/>
    <property type="project" value="InterPro"/>
</dbReference>
<dbReference type="InterPro" id="IPR058240">
    <property type="entry name" value="rSAM_sf"/>
</dbReference>
<evidence type="ECO:0000259" key="6">
    <source>
        <dbReference type="PROSITE" id="PS51332"/>
    </source>
</evidence>
<dbReference type="SUPFAM" id="SSF48452">
    <property type="entry name" value="TPR-like"/>
    <property type="match status" value="1"/>
</dbReference>
<name>A0A445MR02_9BACT</name>
<evidence type="ECO:0000256" key="1">
    <source>
        <dbReference type="ARBA" id="ARBA00001966"/>
    </source>
</evidence>
<dbReference type="InterPro" id="IPR023404">
    <property type="entry name" value="rSAM_horseshoe"/>
</dbReference>
<evidence type="ECO:0000256" key="3">
    <source>
        <dbReference type="ARBA" id="ARBA00022723"/>
    </source>
</evidence>
<dbReference type="GO" id="GO:0051539">
    <property type="term" value="F:4 iron, 4 sulfur cluster binding"/>
    <property type="evidence" value="ECO:0007669"/>
    <property type="project" value="UniProtKB-KW"/>
</dbReference>
<dbReference type="GO" id="GO:0046872">
    <property type="term" value="F:metal ion binding"/>
    <property type="evidence" value="ECO:0007669"/>
    <property type="project" value="UniProtKB-KW"/>
</dbReference>